<feature type="compositionally biased region" description="Polar residues" evidence="2">
    <location>
        <begin position="160"/>
        <end position="178"/>
    </location>
</feature>
<accession>A0A8H8CKS0</accession>
<gene>
    <name evidence="3" type="ORF">JR316_005564</name>
</gene>
<sequence>MFYVLAYTIEFPDLNTLFPIPYKDWFLGGWAFFSPNGRHRGPITGIDIPGRMKQFDNVVREANGELNLLNSKKAGLRDYLPPKQIVDCVNVTELERDLELERRKVRELQDAARERDKEYAKLKAQLDKFKRKTLLGPASGNENATPAPNSFFDDQRTKPRQTGNTVANSSPPSQTNGQPEDFVPLFQDSK</sequence>
<evidence type="ECO:0000313" key="3">
    <source>
        <dbReference type="EMBL" id="KAG5169008.1"/>
    </source>
</evidence>
<reference evidence="3" key="1">
    <citation type="submission" date="2021-02" db="EMBL/GenBank/DDBJ databases">
        <title>Psilocybe cubensis genome.</title>
        <authorList>
            <person name="Mckernan K.J."/>
            <person name="Crawford S."/>
            <person name="Trippe A."/>
            <person name="Kane L.T."/>
            <person name="Mclaughlin S."/>
        </authorList>
    </citation>
    <scope>NUCLEOTIDE SEQUENCE [LARGE SCALE GENOMIC DNA]</scope>
    <source>
        <strain evidence="3">MGC-MH-2018</strain>
    </source>
</reference>
<name>A0A8H8CKS0_PSICU</name>
<keyword evidence="1" id="KW-0175">Coiled coil</keyword>
<proteinExistence type="predicted"/>
<dbReference type="EMBL" id="JAFIQS010000005">
    <property type="protein sequence ID" value="KAG5169008.1"/>
    <property type="molecule type" value="Genomic_DNA"/>
</dbReference>
<organism evidence="3">
    <name type="scientific">Psilocybe cubensis</name>
    <name type="common">Psychedelic mushroom</name>
    <name type="synonym">Stropharia cubensis</name>
    <dbReference type="NCBI Taxonomy" id="181762"/>
    <lineage>
        <taxon>Eukaryota</taxon>
        <taxon>Fungi</taxon>
        <taxon>Dikarya</taxon>
        <taxon>Basidiomycota</taxon>
        <taxon>Agaricomycotina</taxon>
        <taxon>Agaricomycetes</taxon>
        <taxon>Agaricomycetidae</taxon>
        <taxon>Agaricales</taxon>
        <taxon>Agaricineae</taxon>
        <taxon>Strophariaceae</taxon>
        <taxon>Psilocybe</taxon>
    </lineage>
</organism>
<comment type="caution">
    <text evidence="3">The sequence shown here is derived from an EMBL/GenBank/DDBJ whole genome shotgun (WGS) entry which is preliminary data.</text>
</comment>
<evidence type="ECO:0000256" key="1">
    <source>
        <dbReference type="SAM" id="Coils"/>
    </source>
</evidence>
<dbReference type="AlphaFoldDB" id="A0A8H8CKS0"/>
<protein>
    <submittedName>
        <fullName evidence="3">Uncharacterized protein</fullName>
    </submittedName>
</protein>
<feature type="coiled-coil region" evidence="1">
    <location>
        <begin position="91"/>
        <end position="132"/>
    </location>
</feature>
<evidence type="ECO:0000256" key="2">
    <source>
        <dbReference type="SAM" id="MobiDB-lite"/>
    </source>
</evidence>
<feature type="region of interest" description="Disordered" evidence="2">
    <location>
        <begin position="133"/>
        <end position="190"/>
    </location>
</feature>